<evidence type="ECO:0000256" key="1">
    <source>
        <dbReference type="SAM" id="SignalP"/>
    </source>
</evidence>
<evidence type="ECO:0000313" key="2">
    <source>
        <dbReference type="EMBL" id="MFC4010007.1"/>
    </source>
</evidence>
<gene>
    <name evidence="2" type="ORF">ACFOY2_22455</name>
</gene>
<sequence length="95" mass="9920">MRRSVHALATLTTAALILAPATAEAAHGEFIFAGGQVVENPSGCIEPRIRPLILHNNTNEYALVYNGHNCTGQVIAVVPPGGRTTQVLGSSVFVA</sequence>
<reference evidence="3" key="1">
    <citation type="journal article" date="2019" name="Int. J. Syst. Evol. Microbiol.">
        <title>The Global Catalogue of Microorganisms (GCM) 10K type strain sequencing project: providing services to taxonomists for standard genome sequencing and annotation.</title>
        <authorList>
            <consortium name="The Broad Institute Genomics Platform"/>
            <consortium name="The Broad Institute Genome Sequencing Center for Infectious Disease"/>
            <person name="Wu L."/>
            <person name="Ma J."/>
        </authorList>
    </citation>
    <scope>NUCLEOTIDE SEQUENCE [LARGE SCALE GENOMIC DNA]</scope>
    <source>
        <strain evidence="3">TBRC 1276</strain>
    </source>
</reference>
<dbReference type="Proteomes" id="UP001595851">
    <property type="component" value="Unassembled WGS sequence"/>
</dbReference>
<name>A0ABV8G7M7_9ACTN</name>
<organism evidence="2 3">
    <name type="scientific">Nonomuraea purpurea</name>
    <dbReference type="NCBI Taxonomy" id="1849276"/>
    <lineage>
        <taxon>Bacteria</taxon>
        <taxon>Bacillati</taxon>
        <taxon>Actinomycetota</taxon>
        <taxon>Actinomycetes</taxon>
        <taxon>Streptosporangiales</taxon>
        <taxon>Streptosporangiaceae</taxon>
        <taxon>Nonomuraea</taxon>
    </lineage>
</organism>
<keyword evidence="1" id="KW-0732">Signal</keyword>
<feature type="chain" id="PRO_5046910013" description="Secreted protein" evidence="1">
    <location>
        <begin position="26"/>
        <end position="95"/>
    </location>
</feature>
<dbReference type="EMBL" id="JBHSBI010000011">
    <property type="protein sequence ID" value="MFC4010007.1"/>
    <property type="molecule type" value="Genomic_DNA"/>
</dbReference>
<comment type="caution">
    <text evidence="2">The sequence shown here is derived from an EMBL/GenBank/DDBJ whole genome shotgun (WGS) entry which is preliminary data.</text>
</comment>
<protein>
    <recommendedName>
        <fullName evidence="4">Secreted protein</fullName>
    </recommendedName>
</protein>
<evidence type="ECO:0000313" key="3">
    <source>
        <dbReference type="Proteomes" id="UP001595851"/>
    </source>
</evidence>
<dbReference type="RefSeq" id="WP_379530032.1">
    <property type="nucleotide sequence ID" value="NZ_JBHSBI010000011.1"/>
</dbReference>
<accession>A0ABV8G7M7</accession>
<feature type="signal peptide" evidence="1">
    <location>
        <begin position="1"/>
        <end position="25"/>
    </location>
</feature>
<keyword evidence="3" id="KW-1185">Reference proteome</keyword>
<proteinExistence type="predicted"/>
<evidence type="ECO:0008006" key="4">
    <source>
        <dbReference type="Google" id="ProtNLM"/>
    </source>
</evidence>